<dbReference type="InterPro" id="IPR036513">
    <property type="entry name" value="STAS_dom_sf"/>
</dbReference>
<dbReference type="EMBL" id="SZVP01000001">
    <property type="protein sequence ID" value="TMM47955.1"/>
    <property type="molecule type" value="Genomic_DNA"/>
</dbReference>
<dbReference type="Pfam" id="PF11964">
    <property type="entry name" value="SpoIIAA-like"/>
    <property type="match status" value="1"/>
</dbReference>
<dbReference type="AlphaFoldDB" id="A0A8H2PPG3"/>
<gene>
    <name evidence="1" type="ORF">FCS21_00200</name>
</gene>
<evidence type="ECO:0000313" key="2">
    <source>
        <dbReference type="Proteomes" id="UP000307702"/>
    </source>
</evidence>
<name>A0A8H2PPG3_9GAMM</name>
<protein>
    <submittedName>
        <fullName evidence="1">STAS/SEC14 domain-containing protein</fullName>
    </submittedName>
</protein>
<dbReference type="SUPFAM" id="SSF52091">
    <property type="entry name" value="SpoIIaa-like"/>
    <property type="match status" value="1"/>
</dbReference>
<accession>A0A8H2PPG3</accession>
<dbReference type="Proteomes" id="UP000307702">
    <property type="component" value="Unassembled WGS sequence"/>
</dbReference>
<organism evidence="1 2">
    <name type="scientific">Colwellia ponticola</name>
    <dbReference type="NCBI Taxonomy" id="2304625"/>
    <lineage>
        <taxon>Bacteria</taxon>
        <taxon>Pseudomonadati</taxon>
        <taxon>Pseudomonadota</taxon>
        <taxon>Gammaproteobacteria</taxon>
        <taxon>Alteromonadales</taxon>
        <taxon>Colwelliaceae</taxon>
        <taxon>Colwellia</taxon>
    </lineage>
</organism>
<sequence>MSSIKHGLSIGIERIENDFFLSLKAVGRLTHEDYKIITPMIDSALAQVKAPKVDVLIDGTELEGWELRAAWDDFKLGLKHNNEFRKIAIYGNKNWQEITAKVGSWFISGEIKYFDNLHEALSWVKE</sequence>
<keyword evidence="2" id="KW-1185">Reference proteome</keyword>
<comment type="caution">
    <text evidence="1">The sequence shown here is derived from an EMBL/GenBank/DDBJ whole genome shotgun (WGS) entry which is preliminary data.</text>
</comment>
<dbReference type="RefSeq" id="WP_138620482.1">
    <property type="nucleotide sequence ID" value="NZ_SZVP01000001.1"/>
</dbReference>
<dbReference type="Gene3D" id="3.40.50.10600">
    <property type="entry name" value="SpoIIaa-like domains"/>
    <property type="match status" value="1"/>
</dbReference>
<evidence type="ECO:0000313" key="1">
    <source>
        <dbReference type="EMBL" id="TMM47955.1"/>
    </source>
</evidence>
<dbReference type="InterPro" id="IPR021866">
    <property type="entry name" value="SpoIIAA-like"/>
</dbReference>
<dbReference type="InterPro" id="IPR038396">
    <property type="entry name" value="SpoIIAA-like_sf"/>
</dbReference>
<reference evidence="1 2" key="1">
    <citation type="submission" date="2019-05" db="EMBL/GenBank/DDBJ databases">
        <title>Colwellia ponticola sp. nov., isolated from seawater.</title>
        <authorList>
            <person name="Yoon J.-H."/>
        </authorList>
    </citation>
    <scope>NUCLEOTIDE SEQUENCE [LARGE SCALE GENOMIC DNA]</scope>
    <source>
        <strain evidence="1 2">OISW-25</strain>
    </source>
</reference>
<proteinExistence type="predicted"/>
<dbReference type="OrthoDB" id="555504at2"/>